<protein>
    <recommendedName>
        <fullName evidence="5">1,3-beta-glucanosyltransferase</fullName>
        <ecNumber evidence="5">2.4.1.-</ecNumber>
    </recommendedName>
</protein>
<evidence type="ECO:0000256" key="5">
    <source>
        <dbReference type="RuleBase" id="RU361209"/>
    </source>
</evidence>
<feature type="chain" id="PRO_5035488581" description="1,3-beta-glucanosyltransferase" evidence="5">
    <location>
        <begin position="18"/>
        <end position="491"/>
    </location>
</feature>
<keyword evidence="5" id="KW-0472">Membrane</keyword>
<dbReference type="GO" id="GO:0098552">
    <property type="term" value="C:side of membrane"/>
    <property type="evidence" value="ECO:0007669"/>
    <property type="project" value="UniProtKB-KW"/>
</dbReference>
<dbReference type="AlphaFoldDB" id="A0A8K0SNW7"/>
<keyword evidence="3 5" id="KW-0732">Signal</keyword>
<proteinExistence type="inferred from homology"/>
<accession>A0A8K0SNW7</accession>
<organism evidence="7 8">
    <name type="scientific">Stachybotrys elegans</name>
    <dbReference type="NCBI Taxonomy" id="80388"/>
    <lineage>
        <taxon>Eukaryota</taxon>
        <taxon>Fungi</taxon>
        <taxon>Dikarya</taxon>
        <taxon>Ascomycota</taxon>
        <taxon>Pezizomycotina</taxon>
        <taxon>Sordariomycetes</taxon>
        <taxon>Hypocreomycetidae</taxon>
        <taxon>Hypocreales</taxon>
        <taxon>Stachybotryaceae</taxon>
        <taxon>Stachybotrys</taxon>
    </lineage>
</organism>
<evidence type="ECO:0000313" key="8">
    <source>
        <dbReference type="Proteomes" id="UP000813444"/>
    </source>
</evidence>
<dbReference type="Pfam" id="PF03198">
    <property type="entry name" value="Glyco_hydro_72"/>
    <property type="match status" value="1"/>
</dbReference>
<evidence type="ECO:0000313" key="7">
    <source>
        <dbReference type="EMBL" id="KAH7320096.1"/>
    </source>
</evidence>
<keyword evidence="4" id="KW-0325">Glycoprotein</keyword>
<dbReference type="GO" id="GO:0031505">
    <property type="term" value="P:fungal-type cell wall organization"/>
    <property type="evidence" value="ECO:0007669"/>
    <property type="project" value="TreeGrafter"/>
</dbReference>
<comment type="caution">
    <text evidence="7">The sequence shown here is derived from an EMBL/GenBank/DDBJ whole genome shotgun (WGS) entry which is preliminary data.</text>
</comment>
<dbReference type="GO" id="GO:0005886">
    <property type="term" value="C:plasma membrane"/>
    <property type="evidence" value="ECO:0007669"/>
    <property type="project" value="UniProtKB-SubCell"/>
</dbReference>
<reference evidence="7" key="1">
    <citation type="journal article" date="2021" name="Nat. Commun.">
        <title>Genetic determinants of endophytism in the Arabidopsis root mycobiome.</title>
        <authorList>
            <person name="Mesny F."/>
            <person name="Miyauchi S."/>
            <person name="Thiergart T."/>
            <person name="Pickel B."/>
            <person name="Atanasova L."/>
            <person name="Karlsson M."/>
            <person name="Huettel B."/>
            <person name="Barry K.W."/>
            <person name="Haridas S."/>
            <person name="Chen C."/>
            <person name="Bauer D."/>
            <person name="Andreopoulos W."/>
            <person name="Pangilinan J."/>
            <person name="LaButti K."/>
            <person name="Riley R."/>
            <person name="Lipzen A."/>
            <person name="Clum A."/>
            <person name="Drula E."/>
            <person name="Henrissat B."/>
            <person name="Kohler A."/>
            <person name="Grigoriev I.V."/>
            <person name="Martin F.M."/>
            <person name="Hacquard S."/>
        </authorList>
    </citation>
    <scope>NUCLEOTIDE SEQUENCE</scope>
    <source>
        <strain evidence="7">MPI-CAGE-CH-0235</strain>
    </source>
</reference>
<feature type="signal peptide" evidence="5">
    <location>
        <begin position="1"/>
        <end position="17"/>
    </location>
</feature>
<dbReference type="PANTHER" id="PTHR31468:SF4">
    <property type="entry name" value="1,3-BETA-GLUCANOSYLTRANSFERASE GAS3-RELATED"/>
    <property type="match status" value="1"/>
</dbReference>
<name>A0A8K0SNW7_9HYPO</name>
<keyword evidence="5" id="KW-0336">GPI-anchor</keyword>
<dbReference type="InterPro" id="IPR017853">
    <property type="entry name" value="GH"/>
</dbReference>
<evidence type="ECO:0000256" key="2">
    <source>
        <dbReference type="ARBA" id="ARBA00007528"/>
    </source>
</evidence>
<evidence type="ECO:0000256" key="4">
    <source>
        <dbReference type="ARBA" id="ARBA00023180"/>
    </source>
</evidence>
<feature type="compositionally biased region" description="Acidic residues" evidence="6">
    <location>
        <begin position="447"/>
        <end position="466"/>
    </location>
</feature>
<dbReference type="EC" id="2.4.1.-" evidence="5"/>
<dbReference type="PANTHER" id="PTHR31468">
    <property type="entry name" value="1,3-BETA-GLUCANOSYLTRANSFERASE GAS1"/>
    <property type="match status" value="1"/>
</dbReference>
<keyword evidence="8" id="KW-1185">Reference proteome</keyword>
<sequence length="491" mass="53868">MLLQTALVALSATVVSAVTPLEIRGTGFVDPKTGNKFQIAGMAYQPGGAAAYEPETSGGDPLSDVETCKRDAALMQMMGINAIRVYNLSPDLNHDECASVFNAAGMYMMIDVNSPLVGEALTSFEPWTSYYAAYLNRTFAIVEAFSNYPNTLLFFSGNEVINDIPSAEFAPRYIRAVTRDLKNYIKNNIKRKIPVGYSAADVRDVLWDTWNYLTCTIEDEEDNMSQADLFALNSYSWCGPKATFQSSSYDKLVEGLKSSPVPIFFSEYGCNTPQPRLWNEVQSIYGSEMTDVFDGGVVYEWTEEKNNYGIVQIEEGVVSLLGDYGRLSAQYEKIDWEAIQSVKGSDDHPRAPVCRPSLVQEKGFDNNFTIPDVPPGAQRLIDNGIPNAPSGKLVDISNWDVTLEVRDANGDAITGLKVVPLPNDEFNWYGKNELKAGNTEQNNSNDSSDDSSNDSTADESNGESQEEPNAAMAVQPLMLAAALPLLAMVFA</sequence>
<dbReference type="InterPro" id="IPR004886">
    <property type="entry name" value="Glucanosyltransferase"/>
</dbReference>
<dbReference type="GO" id="GO:0042124">
    <property type="term" value="F:1,3-beta-glucanosyltransferase activity"/>
    <property type="evidence" value="ECO:0007669"/>
    <property type="project" value="TreeGrafter"/>
</dbReference>
<comment type="function">
    <text evidence="5">Splits internally a 1,3-beta-glucan molecule and transfers the newly generated reducing end (the donor) to the non-reducing end of another 1,3-beta-glucan molecule (the acceptor) forming a 1,3-beta linkage, resulting in the elongation of 1,3-beta-glucan chains in the cell wall.</text>
</comment>
<comment type="subcellular location">
    <subcellularLocation>
        <location evidence="1 5">Cell membrane</location>
        <topology evidence="1 5">Lipid-anchor</topology>
        <topology evidence="1 5">GPI-anchor</topology>
    </subcellularLocation>
</comment>
<dbReference type="OrthoDB" id="421038at2759"/>
<evidence type="ECO:0000256" key="3">
    <source>
        <dbReference type="ARBA" id="ARBA00022729"/>
    </source>
</evidence>
<keyword evidence="5" id="KW-0449">Lipoprotein</keyword>
<dbReference type="EMBL" id="JAGPNK010000006">
    <property type="protein sequence ID" value="KAH7320096.1"/>
    <property type="molecule type" value="Genomic_DNA"/>
</dbReference>
<keyword evidence="5" id="KW-0808">Transferase</keyword>
<dbReference type="Proteomes" id="UP000813444">
    <property type="component" value="Unassembled WGS sequence"/>
</dbReference>
<gene>
    <name evidence="7" type="ORF">B0I35DRAFT_408813</name>
</gene>
<dbReference type="Gene3D" id="3.20.20.80">
    <property type="entry name" value="Glycosidases"/>
    <property type="match status" value="1"/>
</dbReference>
<dbReference type="GO" id="GO:0071970">
    <property type="term" value="P:fungal-type cell wall (1-&gt;3)-beta-D-glucan biosynthetic process"/>
    <property type="evidence" value="ECO:0007669"/>
    <property type="project" value="TreeGrafter"/>
</dbReference>
<feature type="region of interest" description="Disordered" evidence="6">
    <location>
        <begin position="435"/>
        <end position="469"/>
    </location>
</feature>
<evidence type="ECO:0000256" key="6">
    <source>
        <dbReference type="SAM" id="MobiDB-lite"/>
    </source>
</evidence>
<evidence type="ECO:0000256" key="1">
    <source>
        <dbReference type="ARBA" id="ARBA00004609"/>
    </source>
</evidence>
<dbReference type="SUPFAM" id="SSF51445">
    <property type="entry name" value="(Trans)glycosidases"/>
    <property type="match status" value="1"/>
</dbReference>
<comment type="similarity">
    <text evidence="2 5">Belongs to the glycosyl hydrolase 72 family.</text>
</comment>